<feature type="signal peptide" evidence="1">
    <location>
        <begin position="1"/>
        <end position="16"/>
    </location>
</feature>
<dbReference type="AlphaFoldDB" id="A0A2W5U5N6"/>
<dbReference type="Gene3D" id="2.120.10.30">
    <property type="entry name" value="TolB, C-terminal domain"/>
    <property type="match status" value="1"/>
</dbReference>
<dbReference type="Proteomes" id="UP000249061">
    <property type="component" value="Unassembled WGS sequence"/>
</dbReference>
<sequence length="930" mass="95357">MKNLLCALLISGAASAAVPTGFVESTYTSNQLTPATSFAWAPDGTGRLFITNKNGTVRIAKLVNGALETSTGSTLVLSTFATEPNVHTNSEGGLLSVSFDPNFVSNHFVYFFVSVSPSQQQIVRYTDVDGVGTARTVIVPNLPTAGQNHVGGATGFGPDGKLYWAIGDLGNGTGVDADLTSLAAKVGRANLDGTPDNDNPFFDGVGPNNEYVWARGFRNPFTFTFRPEDGVLWVNCVGTGYEQVFAVRRGDHAGYNDYENNQPAGFITPLIKYRTNGTDARSLTATGAERSASGALTFTTTGVHGFRVGERITVAGVADASFNGTYTVTSTPSATTWTAQGTGAAASSGNGSATTKALGGSITGGTFYDASLLDAPNRGAFFWGDYNSGQLSRALIASDGGVESVDEWGTGFSSAVDVEVGPDGALYVIGVTSGSIKRIKPTMPGAKLVVSNRNVRVVEGGRARFTVALSEAPTADVTVNVSAPAGVGPTLSSGATLNFTTGNWAVPQVVELTAADDANTDSETTLFTVAATGYGAEQVTARSIDNNGVRLVLSSATVSVPEGGTQDFTVALSKAPGGTLTVNVARTAGSNAVTVTTGGTLTFNTSNWMTPQTVTLSAGNDANNVDETATVTVTAPGADARNVAVTVLDDEPVAPLITSMPTLTAVVGAPWTYDVEAAGRPAVTFTLTGPASASIDGATGLISWTPASVGTQNFVVTAANGVMPNATQMFDVVVSADQAPTIALTRPTLEEVVGTSTMGEFYGDCFDDVGCTRAEFFVDGALISTDVNTGGHYHAFGEHNRWDSTGLSAGAHLVKMKVFDTAGQSAELERRVCVGAAPCEFVLADAGVELDAGVEMDAGVDVDAGVEVDAGVVADAGVTVDAGTQQPGADAGVDQMPDQPSGCGCTTSSGGALWALMALGALLRRRRFTA</sequence>
<dbReference type="GO" id="GO:0005509">
    <property type="term" value="F:calcium ion binding"/>
    <property type="evidence" value="ECO:0007669"/>
    <property type="project" value="InterPro"/>
</dbReference>
<dbReference type="EMBL" id="QFQP01000064">
    <property type="protein sequence ID" value="PZR04118.1"/>
    <property type="molecule type" value="Genomic_DNA"/>
</dbReference>
<organism evidence="3 4">
    <name type="scientific">Archangium gephyra</name>
    <dbReference type="NCBI Taxonomy" id="48"/>
    <lineage>
        <taxon>Bacteria</taxon>
        <taxon>Pseudomonadati</taxon>
        <taxon>Myxococcota</taxon>
        <taxon>Myxococcia</taxon>
        <taxon>Myxococcales</taxon>
        <taxon>Cystobacterineae</taxon>
        <taxon>Archangiaceae</taxon>
        <taxon>Archangium</taxon>
    </lineage>
</organism>
<dbReference type="GO" id="GO:0016020">
    <property type="term" value="C:membrane"/>
    <property type="evidence" value="ECO:0007669"/>
    <property type="project" value="InterPro"/>
</dbReference>
<name>A0A2W5U5N6_9BACT</name>
<evidence type="ECO:0000313" key="4">
    <source>
        <dbReference type="Proteomes" id="UP000249061"/>
    </source>
</evidence>
<gene>
    <name evidence="3" type="ORF">DI536_34880</name>
</gene>
<dbReference type="InterPro" id="IPR023366">
    <property type="entry name" value="ATP_synth_asu-like_sf"/>
</dbReference>
<comment type="caution">
    <text evidence="3">The sequence shown here is derived from an EMBL/GenBank/DDBJ whole genome shotgun (WGS) entry which is preliminary data.</text>
</comment>
<accession>A0A2W5U5N6</accession>
<evidence type="ECO:0000313" key="3">
    <source>
        <dbReference type="EMBL" id="PZR04118.1"/>
    </source>
</evidence>
<dbReference type="Gene3D" id="2.40.30.20">
    <property type="match status" value="1"/>
</dbReference>
<dbReference type="SUPFAM" id="SSF49313">
    <property type="entry name" value="Cadherin-like"/>
    <property type="match status" value="1"/>
</dbReference>
<evidence type="ECO:0000256" key="1">
    <source>
        <dbReference type="SAM" id="SignalP"/>
    </source>
</evidence>
<reference evidence="3 4" key="1">
    <citation type="submission" date="2017-08" db="EMBL/GenBank/DDBJ databases">
        <title>Infants hospitalized years apart are colonized by the same room-sourced microbial strains.</title>
        <authorList>
            <person name="Brooks B."/>
            <person name="Olm M.R."/>
            <person name="Firek B.A."/>
            <person name="Baker R."/>
            <person name="Thomas B.C."/>
            <person name="Morowitz M.J."/>
            <person name="Banfield J.F."/>
        </authorList>
    </citation>
    <scope>NUCLEOTIDE SEQUENCE [LARGE SCALE GENOMIC DNA]</scope>
    <source>
        <strain evidence="3">S2_003_000_R2_14</strain>
    </source>
</reference>
<protein>
    <recommendedName>
        <fullName evidence="2">Glucose/Sorbosone dehydrogenase domain-containing protein</fullName>
    </recommendedName>
</protein>
<evidence type="ECO:0000259" key="2">
    <source>
        <dbReference type="Pfam" id="PF07995"/>
    </source>
</evidence>
<dbReference type="InterPro" id="IPR011042">
    <property type="entry name" value="6-blade_b-propeller_TolB-like"/>
</dbReference>
<dbReference type="InterPro" id="IPR017756">
    <property type="entry name" value="TM_Gly-Cys-Arg_CS"/>
</dbReference>
<dbReference type="SUPFAM" id="SSF50952">
    <property type="entry name" value="Soluble quinoprotein glucose dehydrogenase"/>
    <property type="match status" value="1"/>
</dbReference>
<dbReference type="Gene3D" id="2.60.40.10">
    <property type="entry name" value="Immunoglobulins"/>
    <property type="match status" value="2"/>
</dbReference>
<dbReference type="PANTHER" id="PTHR19328:SF75">
    <property type="entry name" value="ALDOSE SUGAR DEHYDROGENASE YLII"/>
    <property type="match status" value="1"/>
</dbReference>
<feature type="domain" description="Glucose/Sorbosone dehydrogenase" evidence="2">
    <location>
        <begin position="37"/>
        <end position="259"/>
    </location>
</feature>
<dbReference type="NCBIfam" id="TIGR03382">
    <property type="entry name" value="GC_trans_RRR"/>
    <property type="match status" value="1"/>
</dbReference>
<proteinExistence type="predicted"/>
<feature type="chain" id="PRO_5015989508" description="Glucose/Sorbosone dehydrogenase domain-containing protein" evidence="1">
    <location>
        <begin position="17"/>
        <end position="930"/>
    </location>
</feature>
<dbReference type="InterPro" id="IPR012938">
    <property type="entry name" value="Glc/Sorbosone_DH"/>
</dbReference>
<dbReference type="PANTHER" id="PTHR19328">
    <property type="entry name" value="HEDGEHOG-INTERACTING PROTEIN"/>
    <property type="match status" value="1"/>
</dbReference>
<dbReference type="InterPro" id="IPR015919">
    <property type="entry name" value="Cadherin-like_sf"/>
</dbReference>
<dbReference type="InterPro" id="IPR024038">
    <property type="entry name" value="MYXO-CTERM"/>
</dbReference>
<dbReference type="InterPro" id="IPR013783">
    <property type="entry name" value="Ig-like_fold"/>
</dbReference>
<dbReference type="Pfam" id="PF07995">
    <property type="entry name" value="GSDH"/>
    <property type="match status" value="1"/>
</dbReference>
<dbReference type="NCBIfam" id="TIGR03901">
    <property type="entry name" value="MYXO-CTERM"/>
    <property type="match status" value="1"/>
</dbReference>
<dbReference type="InterPro" id="IPR011041">
    <property type="entry name" value="Quinoprot_gluc/sorb_DH_b-prop"/>
</dbReference>
<keyword evidence="1" id="KW-0732">Signal</keyword>